<dbReference type="NCBIfam" id="NF011093">
    <property type="entry name" value="PRK14520.1"/>
    <property type="match status" value="1"/>
</dbReference>
<dbReference type="PROSITE" id="PS00732">
    <property type="entry name" value="RIBOSOMAL_S16"/>
    <property type="match status" value="1"/>
</dbReference>
<dbReference type="FunFam" id="3.30.1320.10:FF:000009">
    <property type="entry name" value="30S ribosomal protein S16"/>
    <property type="match status" value="1"/>
</dbReference>
<dbReference type="OrthoDB" id="9807878at2"/>
<dbReference type="Pfam" id="PF00886">
    <property type="entry name" value="Ribosomal_S16"/>
    <property type="match status" value="1"/>
</dbReference>
<dbReference type="KEGG" id="mbai:MB901379_01616"/>
<protein>
    <recommendedName>
        <fullName evidence="3">Small ribosomal subunit protein bS16</fullName>
    </recommendedName>
</protein>
<dbReference type="NCBIfam" id="TIGR00002">
    <property type="entry name" value="S16"/>
    <property type="match status" value="1"/>
</dbReference>
<dbReference type="AlphaFoldDB" id="A0A3S5CZN3"/>
<keyword evidence="2 3" id="KW-0687">Ribonucleoprotein</keyword>
<evidence type="ECO:0000256" key="3">
    <source>
        <dbReference type="HAMAP-Rule" id="MF_00385"/>
    </source>
</evidence>
<name>A0A3S5CZN3_9MYCO</name>
<comment type="similarity">
    <text evidence="3">Belongs to the bacterial ribosomal protein bS16 family.</text>
</comment>
<evidence type="ECO:0000256" key="1">
    <source>
        <dbReference type="ARBA" id="ARBA00022980"/>
    </source>
</evidence>
<feature type="compositionally biased region" description="Low complexity" evidence="4">
    <location>
        <begin position="136"/>
        <end position="168"/>
    </location>
</feature>
<dbReference type="SUPFAM" id="SSF54565">
    <property type="entry name" value="Ribosomal protein S16"/>
    <property type="match status" value="1"/>
</dbReference>
<sequence>MAVKIKLTRLGKIRNPQYRIAVADARTRRDGRSIEVIGRYHPKEEPSLIEINSERAQYWLSVGAQPTEPVLKLLKITGDWQKFKGLPGAEGRLKVAPPKPSKLELFNAALAAAEGGPTTEATKPKKKSAPKKTAKASDAAAEADAAAEQTESTEPPAETAEQSESTES</sequence>
<reference evidence="6" key="1">
    <citation type="submission" date="2018-02" db="EMBL/GenBank/DDBJ databases">
        <authorList>
            <person name="Seth-Smith MB H."/>
            <person name="Seth-Smith H."/>
        </authorList>
    </citation>
    <scope>NUCLEOTIDE SEQUENCE [LARGE SCALE GENOMIC DNA]</scope>
</reference>
<proteinExistence type="inferred from homology"/>
<evidence type="ECO:0000256" key="4">
    <source>
        <dbReference type="SAM" id="MobiDB-lite"/>
    </source>
</evidence>
<dbReference type="Gene3D" id="3.30.1320.10">
    <property type="match status" value="1"/>
</dbReference>
<evidence type="ECO:0000313" key="6">
    <source>
        <dbReference type="Proteomes" id="UP000269998"/>
    </source>
</evidence>
<dbReference type="Proteomes" id="UP000269998">
    <property type="component" value="Chromosome"/>
</dbReference>
<feature type="region of interest" description="Disordered" evidence="4">
    <location>
        <begin position="113"/>
        <end position="168"/>
    </location>
</feature>
<gene>
    <name evidence="3 5" type="primary">rpsP</name>
    <name evidence="5" type="ORF">MB901379_01616</name>
</gene>
<dbReference type="PANTHER" id="PTHR12919:SF20">
    <property type="entry name" value="SMALL RIBOSOMAL SUBUNIT PROTEIN BS16M"/>
    <property type="match status" value="1"/>
</dbReference>
<dbReference type="GO" id="GO:0015935">
    <property type="term" value="C:small ribosomal subunit"/>
    <property type="evidence" value="ECO:0007669"/>
    <property type="project" value="TreeGrafter"/>
</dbReference>
<accession>A0A3S5CZN3</accession>
<dbReference type="RefSeq" id="WP_158016090.1">
    <property type="nucleotide sequence ID" value="NZ_CBCSKE010000017.1"/>
</dbReference>
<dbReference type="PANTHER" id="PTHR12919">
    <property type="entry name" value="30S RIBOSOMAL PROTEIN S16"/>
    <property type="match status" value="1"/>
</dbReference>
<dbReference type="GO" id="GO:0003735">
    <property type="term" value="F:structural constituent of ribosome"/>
    <property type="evidence" value="ECO:0007669"/>
    <property type="project" value="InterPro"/>
</dbReference>
<evidence type="ECO:0000313" key="5">
    <source>
        <dbReference type="EMBL" id="VDM88060.1"/>
    </source>
</evidence>
<dbReference type="HAMAP" id="MF_00385">
    <property type="entry name" value="Ribosomal_bS16"/>
    <property type="match status" value="1"/>
</dbReference>
<feature type="compositionally biased region" description="Basic residues" evidence="4">
    <location>
        <begin position="124"/>
        <end position="134"/>
    </location>
</feature>
<dbReference type="GO" id="GO:0005737">
    <property type="term" value="C:cytoplasm"/>
    <property type="evidence" value="ECO:0007669"/>
    <property type="project" value="UniProtKB-ARBA"/>
</dbReference>
<keyword evidence="6" id="KW-1185">Reference proteome</keyword>
<dbReference type="InterPro" id="IPR020592">
    <property type="entry name" value="Ribosomal_bS16_CS"/>
</dbReference>
<keyword evidence="1 3" id="KW-0689">Ribosomal protein</keyword>
<dbReference type="EMBL" id="LR130759">
    <property type="protein sequence ID" value="VDM88060.1"/>
    <property type="molecule type" value="Genomic_DNA"/>
</dbReference>
<dbReference type="InterPro" id="IPR000307">
    <property type="entry name" value="Ribosomal_bS16"/>
</dbReference>
<evidence type="ECO:0000256" key="2">
    <source>
        <dbReference type="ARBA" id="ARBA00023274"/>
    </source>
</evidence>
<organism evidence="5 6">
    <name type="scientific">Mycobacterium basiliense</name>
    <dbReference type="NCBI Taxonomy" id="2094119"/>
    <lineage>
        <taxon>Bacteria</taxon>
        <taxon>Bacillati</taxon>
        <taxon>Actinomycetota</taxon>
        <taxon>Actinomycetes</taxon>
        <taxon>Mycobacteriales</taxon>
        <taxon>Mycobacteriaceae</taxon>
        <taxon>Mycobacterium</taxon>
    </lineage>
</organism>
<dbReference type="InterPro" id="IPR023803">
    <property type="entry name" value="Ribosomal_bS16_dom_sf"/>
</dbReference>
<dbReference type="GO" id="GO:0006412">
    <property type="term" value="P:translation"/>
    <property type="evidence" value="ECO:0007669"/>
    <property type="project" value="UniProtKB-UniRule"/>
</dbReference>